<dbReference type="EMBL" id="FMYQ01000031">
    <property type="protein sequence ID" value="SDE04473.1"/>
    <property type="molecule type" value="Genomic_DNA"/>
</dbReference>
<dbReference type="Proteomes" id="UP000198908">
    <property type="component" value="Unassembled WGS sequence"/>
</dbReference>
<keyword evidence="2" id="KW-1185">Reference proteome</keyword>
<sequence>MYIVLTSRPGQYHSEPTDGITPIETHDYFYGARHVAAFMVARLDGEARVRIVEESAPGSGAQGVNLVPTRFFEKFASLREALGSIQDLTGHGHNEAKLIRRENQGFPD</sequence>
<name>A0A1G6ZQ09_9BURK</name>
<reference evidence="2" key="1">
    <citation type="submission" date="2016-09" db="EMBL/GenBank/DDBJ databases">
        <authorList>
            <person name="Varghese N."/>
            <person name="Submissions S."/>
        </authorList>
    </citation>
    <scope>NUCLEOTIDE SEQUENCE [LARGE SCALE GENOMIC DNA]</scope>
    <source>
        <strain evidence="2">TNe-862</strain>
    </source>
</reference>
<gene>
    <name evidence="1" type="ORF">SAMN05421548_13132</name>
</gene>
<dbReference type="RefSeq" id="WP_092003717.1">
    <property type="nucleotide sequence ID" value="NZ_FMYQ01000031.1"/>
</dbReference>
<organism evidence="1 2">
    <name type="scientific">Paraburkholderia lycopersici</name>
    <dbReference type="NCBI Taxonomy" id="416944"/>
    <lineage>
        <taxon>Bacteria</taxon>
        <taxon>Pseudomonadati</taxon>
        <taxon>Pseudomonadota</taxon>
        <taxon>Betaproteobacteria</taxon>
        <taxon>Burkholderiales</taxon>
        <taxon>Burkholderiaceae</taxon>
        <taxon>Paraburkholderia</taxon>
    </lineage>
</organism>
<dbReference type="OrthoDB" id="2866001at2"/>
<protein>
    <submittedName>
        <fullName evidence="1">Uncharacterized protein</fullName>
    </submittedName>
</protein>
<accession>A0A1G6ZQ09</accession>
<evidence type="ECO:0000313" key="2">
    <source>
        <dbReference type="Proteomes" id="UP000198908"/>
    </source>
</evidence>
<evidence type="ECO:0000313" key="1">
    <source>
        <dbReference type="EMBL" id="SDE04473.1"/>
    </source>
</evidence>
<proteinExistence type="predicted"/>
<dbReference type="STRING" id="416944.SAMN05421548_13132"/>
<dbReference type="AlphaFoldDB" id="A0A1G6ZQ09"/>